<feature type="coiled-coil region" evidence="7">
    <location>
        <begin position="29"/>
        <end position="56"/>
    </location>
</feature>
<gene>
    <name evidence="7" type="primary">ftsB</name>
    <name evidence="8" type="ORF">ENJ51_12890</name>
</gene>
<dbReference type="Proteomes" id="UP000885750">
    <property type="component" value="Unassembled WGS sequence"/>
</dbReference>
<accession>A0A7V2WW97</accession>
<keyword evidence="1 7" id="KW-1003">Cell membrane</keyword>
<keyword evidence="5 7" id="KW-0472">Membrane</keyword>
<dbReference type="GO" id="GO:0005886">
    <property type="term" value="C:plasma membrane"/>
    <property type="evidence" value="ECO:0007669"/>
    <property type="project" value="UniProtKB-SubCell"/>
</dbReference>
<keyword evidence="7" id="KW-0997">Cell inner membrane</keyword>
<comment type="function">
    <text evidence="7">Essential cell division protein. May link together the upstream cell division proteins, which are predominantly cytoplasmic, with the downstream cell division proteins, which are predominantly periplasmic.</text>
</comment>
<organism evidence="8">
    <name type="scientific">Leucothrix mucor</name>
    <dbReference type="NCBI Taxonomy" id="45248"/>
    <lineage>
        <taxon>Bacteria</taxon>
        <taxon>Pseudomonadati</taxon>
        <taxon>Pseudomonadota</taxon>
        <taxon>Gammaproteobacteria</taxon>
        <taxon>Thiotrichales</taxon>
        <taxon>Thiotrichaceae</taxon>
        <taxon>Leucothrix</taxon>
    </lineage>
</organism>
<comment type="subcellular location">
    <subcellularLocation>
        <location evidence="7">Cell inner membrane</location>
        <topology evidence="7">Single-pass type II membrane protein</topology>
    </subcellularLocation>
    <text evidence="7">Localizes to the division septum.</text>
</comment>
<keyword evidence="2 7" id="KW-0132">Cell division</keyword>
<feature type="topological domain" description="Cytoplasmic" evidence="7">
    <location>
        <begin position="1"/>
        <end position="3"/>
    </location>
</feature>
<keyword evidence="4 7" id="KW-1133">Transmembrane helix</keyword>
<reference evidence="8" key="1">
    <citation type="journal article" date="2020" name="mSystems">
        <title>Genome- and Community-Level Interaction Insights into Carbon Utilization and Element Cycling Functions of Hydrothermarchaeota in Hydrothermal Sediment.</title>
        <authorList>
            <person name="Zhou Z."/>
            <person name="Liu Y."/>
            <person name="Xu W."/>
            <person name="Pan J."/>
            <person name="Luo Z.H."/>
            <person name="Li M."/>
        </authorList>
    </citation>
    <scope>NUCLEOTIDE SEQUENCE [LARGE SCALE GENOMIC DNA]</scope>
    <source>
        <strain evidence="8">HyVt-493</strain>
    </source>
</reference>
<dbReference type="GO" id="GO:0030428">
    <property type="term" value="C:cell septum"/>
    <property type="evidence" value="ECO:0007669"/>
    <property type="project" value="TreeGrafter"/>
</dbReference>
<dbReference type="GO" id="GO:0032153">
    <property type="term" value="C:cell division site"/>
    <property type="evidence" value="ECO:0007669"/>
    <property type="project" value="UniProtKB-UniRule"/>
</dbReference>
<keyword evidence="3 7" id="KW-0812">Transmembrane</keyword>
<sequence>MKFLISVHIIILLLLLVSLWVGHGSYPEIWKLEQDIAAQKRSNEAQEDKNRHIQAELEDARVGHAAVEERARSELGMTKKGETFFEIILKPEPKKKTEPSVSHVLSEPK</sequence>
<evidence type="ECO:0000256" key="1">
    <source>
        <dbReference type="ARBA" id="ARBA00022475"/>
    </source>
</evidence>
<protein>
    <recommendedName>
        <fullName evidence="7">Cell division protein FtsB</fullName>
    </recommendedName>
</protein>
<evidence type="ECO:0000256" key="4">
    <source>
        <dbReference type="ARBA" id="ARBA00022989"/>
    </source>
</evidence>
<dbReference type="EMBL" id="DRMS01000487">
    <property type="protein sequence ID" value="HFC93695.1"/>
    <property type="molecule type" value="Genomic_DNA"/>
</dbReference>
<dbReference type="GO" id="GO:0043093">
    <property type="term" value="P:FtsZ-dependent cytokinesis"/>
    <property type="evidence" value="ECO:0007669"/>
    <property type="project" value="UniProtKB-UniRule"/>
</dbReference>
<dbReference type="HAMAP" id="MF_00599">
    <property type="entry name" value="FtsB"/>
    <property type="match status" value="1"/>
</dbReference>
<evidence type="ECO:0000256" key="5">
    <source>
        <dbReference type="ARBA" id="ARBA00023136"/>
    </source>
</evidence>
<dbReference type="InterPro" id="IPR023081">
    <property type="entry name" value="Cell_div_FtsB"/>
</dbReference>
<comment type="caution">
    <text evidence="8">The sequence shown here is derived from an EMBL/GenBank/DDBJ whole genome shotgun (WGS) entry which is preliminary data.</text>
</comment>
<dbReference type="InterPro" id="IPR007060">
    <property type="entry name" value="FtsL/DivIC"/>
</dbReference>
<keyword evidence="7" id="KW-0175">Coiled coil</keyword>
<dbReference type="PANTHER" id="PTHR37485">
    <property type="entry name" value="CELL DIVISION PROTEIN FTSB"/>
    <property type="match status" value="1"/>
</dbReference>
<dbReference type="Pfam" id="PF04977">
    <property type="entry name" value="DivIC"/>
    <property type="match status" value="1"/>
</dbReference>
<keyword evidence="6 7" id="KW-0131">Cell cycle</keyword>
<evidence type="ECO:0000256" key="7">
    <source>
        <dbReference type="HAMAP-Rule" id="MF_00599"/>
    </source>
</evidence>
<comment type="subunit">
    <text evidence="7">Part of a complex composed of FtsB, FtsL and FtsQ.</text>
</comment>
<comment type="similarity">
    <text evidence="7">Belongs to the FtsB family.</text>
</comment>
<dbReference type="AlphaFoldDB" id="A0A7V2WW97"/>
<feature type="topological domain" description="Periplasmic" evidence="7">
    <location>
        <begin position="22"/>
        <end position="109"/>
    </location>
</feature>
<proteinExistence type="inferred from homology"/>
<evidence type="ECO:0000256" key="6">
    <source>
        <dbReference type="ARBA" id="ARBA00023306"/>
    </source>
</evidence>
<name>A0A7V2WW97_LEUMU</name>
<evidence type="ECO:0000256" key="2">
    <source>
        <dbReference type="ARBA" id="ARBA00022618"/>
    </source>
</evidence>
<evidence type="ECO:0000313" key="8">
    <source>
        <dbReference type="EMBL" id="HFC93695.1"/>
    </source>
</evidence>
<dbReference type="PANTHER" id="PTHR37485:SF1">
    <property type="entry name" value="CELL DIVISION PROTEIN FTSB"/>
    <property type="match status" value="1"/>
</dbReference>
<evidence type="ECO:0000256" key="3">
    <source>
        <dbReference type="ARBA" id="ARBA00022692"/>
    </source>
</evidence>